<evidence type="ECO:0000313" key="15">
    <source>
        <dbReference type="Proteomes" id="UP000007799"/>
    </source>
</evidence>
<evidence type="ECO:0000313" key="14">
    <source>
        <dbReference type="EMBL" id="EGD73867.1"/>
    </source>
</evidence>
<evidence type="ECO:0000256" key="10">
    <source>
        <dbReference type="ARBA" id="ARBA00077188"/>
    </source>
</evidence>
<dbReference type="RefSeq" id="XP_004993430.1">
    <property type="nucleotide sequence ID" value="XM_004993373.1"/>
</dbReference>
<dbReference type="InParanoid" id="F2UBK1"/>
<dbReference type="eggNOG" id="KOG2761">
    <property type="taxonomic scope" value="Eukaryota"/>
</dbReference>
<dbReference type="OrthoDB" id="1295045at2759"/>
<dbReference type="InterPro" id="IPR002913">
    <property type="entry name" value="START_lipid-bd_dom"/>
</dbReference>
<dbReference type="GO" id="GO:0005829">
    <property type="term" value="C:cytosol"/>
    <property type="evidence" value="ECO:0007669"/>
    <property type="project" value="UniProtKB-ARBA"/>
</dbReference>
<organism evidence="15">
    <name type="scientific">Salpingoeca rosetta (strain ATCC 50818 / BSB-021)</name>
    <dbReference type="NCBI Taxonomy" id="946362"/>
    <lineage>
        <taxon>Eukaryota</taxon>
        <taxon>Choanoflagellata</taxon>
        <taxon>Craspedida</taxon>
        <taxon>Salpingoecidae</taxon>
        <taxon>Salpingoeca</taxon>
    </lineage>
</organism>
<dbReference type="FunFam" id="3.30.530.20:FF:000017">
    <property type="entry name" value="Phosphatidylcholine transfer protein, putative"/>
    <property type="match status" value="1"/>
</dbReference>
<evidence type="ECO:0000256" key="7">
    <source>
        <dbReference type="ARBA" id="ARBA00023121"/>
    </source>
</evidence>
<keyword evidence="15" id="KW-1185">Reference proteome</keyword>
<evidence type="ECO:0000256" key="2">
    <source>
        <dbReference type="ARBA" id="ARBA00022448"/>
    </source>
</evidence>
<proteinExistence type="predicted"/>
<dbReference type="InterPro" id="IPR051213">
    <property type="entry name" value="START_lipid_transfer"/>
</dbReference>
<evidence type="ECO:0000256" key="12">
    <source>
        <dbReference type="SAM" id="MobiDB-lite"/>
    </source>
</evidence>
<evidence type="ECO:0000256" key="8">
    <source>
        <dbReference type="ARBA" id="ARBA00063535"/>
    </source>
</evidence>
<keyword evidence="2" id="KW-0813">Transport</keyword>
<comment type="subcellular location">
    <subcellularLocation>
        <location evidence="1">Cytoplasm</location>
    </subcellularLocation>
</comment>
<dbReference type="AlphaFoldDB" id="F2UBK1"/>
<dbReference type="Proteomes" id="UP000007799">
    <property type="component" value="Unassembled WGS sequence"/>
</dbReference>
<keyword evidence="3" id="KW-0963">Cytoplasm</keyword>
<dbReference type="EMBL" id="GL832967">
    <property type="protein sequence ID" value="EGD73867.1"/>
    <property type="molecule type" value="Genomic_DNA"/>
</dbReference>
<feature type="compositionally biased region" description="Low complexity" evidence="12">
    <location>
        <begin position="375"/>
        <end position="399"/>
    </location>
</feature>
<feature type="compositionally biased region" description="Basic residues" evidence="12">
    <location>
        <begin position="400"/>
        <end position="410"/>
    </location>
</feature>
<evidence type="ECO:0000256" key="6">
    <source>
        <dbReference type="ARBA" id="ARBA00023055"/>
    </source>
</evidence>
<keyword evidence="7" id="KW-0446">Lipid-binding</keyword>
<evidence type="ECO:0000256" key="11">
    <source>
        <dbReference type="ARBA" id="ARBA00079049"/>
    </source>
</evidence>
<dbReference type="KEGG" id="sre:PTSG_05562"/>
<evidence type="ECO:0000256" key="9">
    <source>
        <dbReference type="ARBA" id="ARBA00069061"/>
    </source>
</evidence>
<name>F2UBK1_SALR5</name>
<evidence type="ECO:0000256" key="1">
    <source>
        <dbReference type="ARBA" id="ARBA00004496"/>
    </source>
</evidence>
<keyword evidence="5" id="KW-0007">Acetylation</keyword>
<feature type="compositionally biased region" description="Acidic residues" evidence="12">
    <location>
        <begin position="251"/>
        <end position="262"/>
    </location>
</feature>
<evidence type="ECO:0000256" key="5">
    <source>
        <dbReference type="ARBA" id="ARBA00022990"/>
    </source>
</evidence>
<evidence type="ECO:0000259" key="13">
    <source>
        <dbReference type="PROSITE" id="PS50848"/>
    </source>
</evidence>
<dbReference type="Gene3D" id="3.30.530.20">
    <property type="match status" value="1"/>
</dbReference>
<reference evidence="14" key="1">
    <citation type="submission" date="2009-08" db="EMBL/GenBank/DDBJ databases">
        <title>Annotation of Salpingoeca rosetta.</title>
        <authorList>
            <consortium name="The Broad Institute Genome Sequencing Platform"/>
            <person name="Russ C."/>
            <person name="Cuomo C."/>
            <person name="Burger G."/>
            <person name="Gray M.W."/>
            <person name="Holland P.W.H."/>
            <person name="King N."/>
            <person name="Lang F.B.F."/>
            <person name="Roger A.J."/>
            <person name="Ruiz-Trillo I."/>
            <person name="Young S.K."/>
            <person name="Zeng Q."/>
            <person name="Gargeya S."/>
            <person name="Alvarado L."/>
            <person name="Berlin A."/>
            <person name="Chapman S.B."/>
            <person name="Chen Z."/>
            <person name="Freedman E."/>
            <person name="Gellesch M."/>
            <person name="Goldberg J."/>
            <person name="Griggs A."/>
            <person name="Gujja S."/>
            <person name="Heilman E."/>
            <person name="Heiman D."/>
            <person name="Howarth C."/>
            <person name="Mehta T."/>
            <person name="Neiman D."/>
            <person name="Pearson M."/>
            <person name="Roberts A."/>
            <person name="Saif S."/>
            <person name="Shea T."/>
            <person name="Shenoy N."/>
            <person name="Sisk P."/>
            <person name="Stolte C."/>
            <person name="Sykes S."/>
            <person name="White J."/>
            <person name="Yandava C."/>
            <person name="Haas B."/>
            <person name="Nusbaum C."/>
            <person name="Birren B."/>
        </authorList>
    </citation>
    <scope>NUCLEOTIDE SEQUENCE [LARGE SCALE GENOMIC DNA]</scope>
    <source>
        <strain evidence="14">ATCC 50818</strain>
    </source>
</reference>
<dbReference type="GO" id="GO:0006869">
    <property type="term" value="P:lipid transport"/>
    <property type="evidence" value="ECO:0007669"/>
    <property type="project" value="UniProtKB-KW"/>
</dbReference>
<accession>F2UBK1</accession>
<evidence type="ECO:0000256" key="4">
    <source>
        <dbReference type="ARBA" id="ARBA00022553"/>
    </source>
</evidence>
<feature type="domain" description="START" evidence="13">
    <location>
        <begin position="45"/>
        <end position="226"/>
    </location>
</feature>
<feature type="compositionally biased region" description="Low complexity" evidence="12">
    <location>
        <begin position="320"/>
        <end position="330"/>
    </location>
</feature>
<feature type="compositionally biased region" description="Polar residues" evidence="12">
    <location>
        <begin position="271"/>
        <end position="291"/>
    </location>
</feature>
<dbReference type="PANTHER" id="PTHR19308:SF39">
    <property type="entry name" value="PHOSPHATIDYLCHOLINE TRANSFER PROTEIN"/>
    <property type="match status" value="1"/>
</dbReference>
<feature type="region of interest" description="Disordered" evidence="12">
    <location>
        <begin position="242"/>
        <end position="428"/>
    </location>
</feature>
<sequence length="428" mass="48040">MSGAINDPNLSYEETVDAELRQAYKDFEQMEAGNTTGWEYMFDVEDWKLYRRRKEGSHLYEYMTFGHGRDMEMQLMYQVYMDLDYTKIWHAYCRDVISYEAEFEGEAQLFVVKCPFPLADREYAFVRHARQMKRNGRRMYLILSHTARDCLTNPPKTERGIVRIPEHRQVIVMEENPSDPQRPLIFMYYFDDPGGSIPSWLVNWVAKTAAPKYLSGLRTAMRGYHTWRKKYNKPIPFVEPPHCDLRANASEDADDCDGDDTNGDSGEFETPPSSMPASHEQSQPTEDTSNISSSPSSPPSSSSPSSSKDSRQQRAQQTKASAPSPSQSSSGATHTRGPLHSVSSPAVAPMATARSSSSTHAHKHTRERQAASTNTTARAPRSSTPPSSSSLSSSLSSSSRAHHHRHHRRSARESSSALGPPLGHLAFV</sequence>
<dbReference type="SMART" id="SM00234">
    <property type="entry name" value="START"/>
    <property type="match status" value="1"/>
</dbReference>
<dbReference type="GO" id="GO:0008289">
    <property type="term" value="F:lipid binding"/>
    <property type="evidence" value="ECO:0007669"/>
    <property type="project" value="UniProtKB-KW"/>
</dbReference>
<dbReference type="SUPFAM" id="SSF55961">
    <property type="entry name" value="Bet v1-like"/>
    <property type="match status" value="1"/>
</dbReference>
<keyword evidence="4" id="KW-0597">Phosphoprotein</keyword>
<dbReference type="PANTHER" id="PTHR19308">
    <property type="entry name" value="PHOSPHATIDYLCHOLINE TRANSFER PROTEIN"/>
    <property type="match status" value="1"/>
</dbReference>
<feature type="compositionally biased region" description="Low complexity" evidence="12">
    <location>
        <begin position="292"/>
        <end position="307"/>
    </location>
</feature>
<protein>
    <recommendedName>
        <fullName evidence="9">Phosphatidylcholine transfer protein</fullName>
    </recommendedName>
    <alternativeName>
        <fullName evidence="11">START domain-containing protein 2</fullName>
    </alternativeName>
    <alternativeName>
        <fullName evidence="10">StAR-related lipid transfer protein 2</fullName>
    </alternativeName>
</protein>
<evidence type="ECO:0000256" key="3">
    <source>
        <dbReference type="ARBA" id="ARBA00022490"/>
    </source>
</evidence>
<dbReference type="GeneID" id="16074007"/>
<dbReference type="InterPro" id="IPR023393">
    <property type="entry name" value="START-like_dom_sf"/>
</dbReference>
<dbReference type="PROSITE" id="PS50848">
    <property type="entry name" value="START"/>
    <property type="match status" value="1"/>
</dbReference>
<gene>
    <name evidence="14" type="ORF">PTSG_05562</name>
</gene>
<dbReference type="STRING" id="946362.F2UBK1"/>
<dbReference type="Pfam" id="PF01852">
    <property type="entry name" value="START"/>
    <property type="match status" value="1"/>
</dbReference>
<comment type="subunit">
    <text evidence="8">Interacts with ACOT13/THEM2.</text>
</comment>
<keyword evidence="6" id="KW-0445">Lipid transport</keyword>